<dbReference type="PANTHER" id="PTHR10963">
    <property type="entry name" value="GLYCOSYL HYDROLASE-RELATED"/>
    <property type="match status" value="1"/>
</dbReference>
<evidence type="ECO:0000259" key="8">
    <source>
        <dbReference type="PROSITE" id="PS51762"/>
    </source>
</evidence>
<dbReference type="PANTHER" id="PTHR10963:SF60">
    <property type="entry name" value="GRAM-NEGATIVE BACTERIA-BINDING PROTEIN 1-RELATED"/>
    <property type="match status" value="1"/>
</dbReference>
<dbReference type="InterPro" id="IPR000757">
    <property type="entry name" value="Beta-glucanase-like"/>
</dbReference>
<evidence type="ECO:0000256" key="3">
    <source>
        <dbReference type="ARBA" id="ARBA00022729"/>
    </source>
</evidence>
<feature type="domain" description="GH16" evidence="8">
    <location>
        <begin position="135"/>
        <end position="487"/>
    </location>
</feature>
<feature type="compositionally biased region" description="Pro residues" evidence="6">
    <location>
        <begin position="141"/>
        <end position="151"/>
    </location>
</feature>
<dbReference type="GO" id="GO:0004553">
    <property type="term" value="F:hydrolase activity, hydrolyzing O-glycosyl compounds"/>
    <property type="evidence" value="ECO:0007669"/>
    <property type="project" value="InterPro"/>
</dbReference>
<dbReference type="STRING" id="7395.A0A1A9US33"/>
<dbReference type="PROSITE" id="PS51762">
    <property type="entry name" value="GH16_2"/>
    <property type="match status" value="1"/>
</dbReference>
<evidence type="ECO:0000313" key="11">
    <source>
        <dbReference type="Proteomes" id="UP000078200"/>
    </source>
</evidence>
<organism evidence="10 11">
    <name type="scientific">Glossina austeni</name>
    <name type="common">Savannah tsetse fly</name>
    <dbReference type="NCBI Taxonomy" id="7395"/>
    <lineage>
        <taxon>Eukaryota</taxon>
        <taxon>Metazoa</taxon>
        <taxon>Ecdysozoa</taxon>
        <taxon>Arthropoda</taxon>
        <taxon>Hexapoda</taxon>
        <taxon>Insecta</taxon>
        <taxon>Pterygota</taxon>
        <taxon>Neoptera</taxon>
        <taxon>Endopterygota</taxon>
        <taxon>Diptera</taxon>
        <taxon>Brachycera</taxon>
        <taxon>Muscomorpha</taxon>
        <taxon>Hippoboscoidea</taxon>
        <taxon>Glossinidae</taxon>
        <taxon>Glossina</taxon>
    </lineage>
</organism>
<protein>
    <submittedName>
        <fullName evidence="10">Uncharacterized protein</fullName>
    </submittedName>
</protein>
<evidence type="ECO:0000256" key="4">
    <source>
        <dbReference type="ARBA" id="ARBA00022859"/>
    </source>
</evidence>
<keyword evidence="5" id="KW-0325">Glycoprotein</keyword>
<dbReference type="GO" id="GO:0005975">
    <property type="term" value="P:carbohydrate metabolic process"/>
    <property type="evidence" value="ECO:0007669"/>
    <property type="project" value="InterPro"/>
</dbReference>
<dbReference type="AlphaFoldDB" id="A0A1A9US33"/>
<feature type="signal peptide" evidence="7">
    <location>
        <begin position="1"/>
        <end position="25"/>
    </location>
</feature>
<keyword evidence="11" id="KW-1185">Reference proteome</keyword>
<evidence type="ECO:0000256" key="6">
    <source>
        <dbReference type="SAM" id="MobiDB-lite"/>
    </source>
</evidence>
<proteinExistence type="inferred from homology"/>
<dbReference type="VEuPathDB" id="VectorBase:GAUT013499"/>
<accession>A0A1A9US33</accession>
<dbReference type="Gene3D" id="2.60.120.200">
    <property type="match status" value="1"/>
</dbReference>
<name>A0A1A9US33_GLOAU</name>
<feature type="compositionally biased region" description="Polar residues" evidence="6">
    <location>
        <begin position="153"/>
        <end position="165"/>
    </location>
</feature>
<dbReference type="PROSITE" id="PS51969">
    <property type="entry name" value="CBM39"/>
    <property type="match status" value="1"/>
</dbReference>
<dbReference type="CDD" id="cd02179">
    <property type="entry name" value="GH16_beta_GRP"/>
    <property type="match status" value="1"/>
</dbReference>
<dbReference type="InterPro" id="IPR050546">
    <property type="entry name" value="Glycosyl_Hydrlase_16"/>
</dbReference>
<keyword evidence="3 7" id="KW-0732">Signal</keyword>
<dbReference type="InterPro" id="IPR031756">
    <property type="entry name" value="BGBP_N"/>
</dbReference>
<feature type="chain" id="PRO_5008398761" evidence="7">
    <location>
        <begin position="26"/>
        <end position="487"/>
    </location>
</feature>
<dbReference type="GO" id="GO:0030246">
    <property type="term" value="F:carbohydrate binding"/>
    <property type="evidence" value="ECO:0007669"/>
    <property type="project" value="InterPro"/>
</dbReference>
<dbReference type="InterPro" id="IPR035806">
    <property type="entry name" value="GH16_GRP_C"/>
</dbReference>
<feature type="domain" description="CBM39" evidence="9">
    <location>
        <begin position="26"/>
        <end position="124"/>
    </location>
</feature>
<keyword evidence="4" id="KW-0391">Immunity</keyword>
<feature type="region of interest" description="Disordered" evidence="6">
    <location>
        <begin position="129"/>
        <end position="166"/>
    </location>
</feature>
<evidence type="ECO:0000259" key="9">
    <source>
        <dbReference type="PROSITE" id="PS51969"/>
    </source>
</evidence>
<dbReference type="EnsemblMetazoa" id="GAUT013499-RA">
    <property type="protein sequence ID" value="GAUT013499-PA"/>
    <property type="gene ID" value="GAUT013499"/>
</dbReference>
<sequence>MNWFVNLLLLLFSLCSLIFSGHCQGFTIKDVNVHLLEDSFRVSLPDEPGIKFVGFNVNVNREFKNFEAGQYTAGVLAAANDAWGFDVKRKLRNNDVVHVWVGVQFENLIYRNRISPIYIINGQASSLPPEMEQLQTSSSAPSPPPSPPKPPSEAQNKNQGCQPTVTELPVTKQNLCRDDLIFEDNFDVLLYNNWNPEVRMPREADDSEFVIYNNSLVIDSGILKITARLNPADIRNGAIDLEERCTGSLTHKECATANRFRSILPPIISGRINTKNNFYFKYGRVEIRAKVPLGDWLYPLLLLEPNNVEYNMHFDYGQMRIAFTRGNRELEWNGSDIGNARLYGGVVLTEASEFRHQSMVNVAINTITDRQQNFGGAFHIYSLTWTPDELILNVDGHEYGRVECNFSPIYNKSIWKRGAKNAPLDKFFYITLGLGAGGHGDFPNDVQKPWQNTAPLAQLKFWEQRGEWIPTWSHPILEVDYVRVYAV</sequence>
<evidence type="ECO:0000256" key="7">
    <source>
        <dbReference type="SAM" id="SignalP"/>
    </source>
</evidence>
<keyword evidence="2" id="KW-0399">Innate immunity</keyword>
<dbReference type="InterPro" id="IPR013320">
    <property type="entry name" value="ConA-like_dom_sf"/>
</dbReference>
<evidence type="ECO:0000256" key="5">
    <source>
        <dbReference type="ARBA" id="ARBA00023180"/>
    </source>
</evidence>
<dbReference type="SUPFAM" id="SSF49899">
    <property type="entry name" value="Concanavalin A-like lectins/glucanases"/>
    <property type="match status" value="1"/>
</dbReference>
<reference evidence="10" key="1">
    <citation type="submission" date="2020-05" db="UniProtKB">
        <authorList>
            <consortium name="EnsemblMetazoa"/>
        </authorList>
    </citation>
    <scope>IDENTIFICATION</scope>
    <source>
        <strain evidence="10">TTRI</strain>
    </source>
</reference>
<dbReference type="GO" id="GO:0045087">
    <property type="term" value="P:innate immune response"/>
    <property type="evidence" value="ECO:0007669"/>
    <property type="project" value="UniProtKB-KW"/>
</dbReference>
<evidence type="ECO:0000256" key="1">
    <source>
        <dbReference type="ARBA" id="ARBA00008781"/>
    </source>
</evidence>
<evidence type="ECO:0000256" key="2">
    <source>
        <dbReference type="ARBA" id="ARBA00022588"/>
    </source>
</evidence>
<dbReference type="Gene3D" id="2.60.40.2140">
    <property type="entry name" value="Beta-1,3-glucan-recognition protein, N-terminal domain"/>
    <property type="match status" value="1"/>
</dbReference>
<dbReference type="Proteomes" id="UP000078200">
    <property type="component" value="Unassembled WGS sequence"/>
</dbReference>
<evidence type="ECO:0000313" key="10">
    <source>
        <dbReference type="EnsemblMetazoa" id="GAUT013499-PA"/>
    </source>
</evidence>
<dbReference type="Pfam" id="PF15886">
    <property type="entry name" value="CBM39"/>
    <property type="match status" value="1"/>
</dbReference>
<comment type="similarity">
    <text evidence="1">Belongs to the insect beta-1,3-glucan binding protein family.</text>
</comment>
<dbReference type="InterPro" id="IPR043030">
    <property type="entry name" value="BGBP_N_sf"/>
</dbReference>